<dbReference type="InterPro" id="IPR046357">
    <property type="entry name" value="PPIase_dom_sf"/>
</dbReference>
<organism evidence="1">
    <name type="scientific">Paraprevotella clara</name>
    <dbReference type="NCBI Taxonomy" id="454154"/>
    <lineage>
        <taxon>Bacteria</taxon>
        <taxon>Pseudomonadati</taxon>
        <taxon>Bacteroidota</taxon>
        <taxon>Bacteroidia</taxon>
        <taxon>Bacteroidales</taxon>
        <taxon>Prevotellaceae</taxon>
        <taxon>Paraprevotella</taxon>
    </lineage>
</organism>
<proteinExistence type="predicted"/>
<dbReference type="AlphaFoldDB" id="A0A6N3GG99"/>
<sequence length="232" mass="26184">MRKIVYILFALLGVGGGLQSCDNGETYAEQREKERDAISAFLNRDVVIRLSDGEELIHVGKINTISEGEFYAQDSTTNLERNEYVVFENTGVYMQIVRKGAGEKMKNGQQKRIICRYTEFNILRDSVQTTNNSAYWQTNPDIMDVTDTYGTFTASFNTSVNGGGAMYQYYGSKAVPAGWLVPLTYINIGRQINADEEIAKVRLIVPHSQGHSDASSNVYPCFYEITYQEMRN</sequence>
<evidence type="ECO:0000313" key="1">
    <source>
        <dbReference type="EMBL" id="VYU63434.1"/>
    </source>
</evidence>
<dbReference type="GeneID" id="93557730"/>
<accession>A0A6N3GG99</accession>
<dbReference type="Gene3D" id="3.10.50.40">
    <property type="match status" value="1"/>
</dbReference>
<protein>
    <submittedName>
        <fullName evidence="1">Uncharacterized protein</fullName>
    </submittedName>
</protein>
<dbReference type="RefSeq" id="WP_008620755.1">
    <property type="nucleotide sequence ID" value="NZ_AP025941.1"/>
</dbReference>
<dbReference type="PROSITE" id="PS51257">
    <property type="entry name" value="PROKAR_LIPOPROTEIN"/>
    <property type="match status" value="1"/>
</dbReference>
<name>A0A6N3GG99_9BACT</name>
<dbReference type="GO" id="GO:0003755">
    <property type="term" value="F:peptidyl-prolyl cis-trans isomerase activity"/>
    <property type="evidence" value="ECO:0007669"/>
    <property type="project" value="InterPro"/>
</dbReference>
<dbReference type="EMBL" id="CACRUT010000029">
    <property type="protein sequence ID" value="VYU63434.1"/>
    <property type="molecule type" value="Genomic_DNA"/>
</dbReference>
<reference evidence="1" key="1">
    <citation type="submission" date="2019-11" db="EMBL/GenBank/DDBJ databases">
        <authorList>
            <person name="Feng L."/>
        </authorList>
    </citation>
    <scope>NUCLEOTIDE SEQUENCE</scope>
    <source>
        <strain evidence="1">PclaraLFYP37</strain>
    </source>
</reference>
<gene>
    <name evidence="1" type="ORF">PCLFYP37_03412</name>
</gene>
<dbReference type="Pfam" id="PF16109">
    <property type="entry name" value="DUF4827"/>
    <property type="match status" value="1"/>
</dbReference>
<dbReference type="InterPro" id="IPR032252">
    <property type="entry name" value="DUF4827"/>
</dbReference>